<keyword evidence="3" id="KW-1133">Transmembrane helix</keyword>
<keyword evidence="2" id="KW-0812">Transmembrane</keyword>
<protein>
    <submittedName>
        <fullName evidence="7">Ferric siderophore transport system, periplasmic binding protein TonB</fullName>
    </submittedName>
</protein>
<gene>
    <name evidence="7" type="ORF">DB32_007019</name>
</gene>
<dbReference type="SUPFAM" id="SSF74653">
    <property type="entry name" value="TolA/TonB C-terminal domain"/>
    <property type="match status" value="1"/>
</dbReference>
<evidence type="ECO:0000256" key="3">
    <source>
        <dbReference type="ARBA" id="ARBA00022989"/>
    </source>
</evidence>
<dbReference type="AlphaFoldDB" id="A0A0F6YM43"/>
<dbReference type="InterPro" id="IPR006260">
    <property type="entry name" value="TonB/TolA_C"/>
</dbReference>
<dbReference type="GO" id="GO:0055085">
    <property type="term" value="P:transmembrane transport"/>
    <property type="evidence" value="ECO:0007669"/>
    <property type="project" value="InterPro"/>
</dbReference>
<dbReference type="Proteomes" id="UP000034883">
    <property type="component" value="Chromosome"/>
</dbReference>
<accession>A0A0F6YM43</accession>
<dbReference type="KEGG" id="samy:DB32_007019"/>
<evidence type="ECO:0000256" key="4">
    <source>
        <dbReference type="ARBA" id="ARBA00023136"/>
    </source>
</evidence>
<dbReference type="GO" id="GO:0016020">
    <property type="term" value="C:membrane"/>
    <property type="evidence" value="ECO:0007669"/>
    <property type="project" value="UniProtKB-SubCell"/>
</dbReference>
<reference evidence="7 8" key="1">
    <citation type="submission" date="2015-03" db="EMBL/GenBank/DDBJ databases">
        <title>Genome assembly of Sandaracinus amylolyticus DSM 53668.</title>
        <authorList>
            <person name="Sharma G."/>
            <person name="Subramanian S."/>
        </authorList>
    </citation>
    <scope>NUCLEOTIDE SEQUENCE [LARGE SCALE GENOMIC DNA]</scope>
    <source>
        <strain evidence="7 8">DSM 53668</strain>
    </source>
</reference>
<dbReference type="NCBIfam" id="TIGR01352">
    <property type="entry name" value="tonB_Cterm"/>
    <property type="match status" value="1"/>
</dbReference>
<evidence type="ECO:0000256" key="2">
    <source>
        <dbReference type="ARBA" id="ARBA00022692"/>
    </source>
</evidence>
<sequence>MSAAPQTPRPVRPRRAPDELVAPSETPAEPQPAEPEPVVDAPVETLASTEEIGPAEGGAAGGVPGGTPGGVAGGVVGGVHGGQLGGVVGGAGTGPVTPVFMPSDMTPPRLVSGEQPGHTPQALSARVEGTMILRIAIRPDGTVGEVQVVRGLALLTEHVVATVSRWRFSPPVYQGRPISIYLTQRLRFEITGR</sequence>
<proteinExistence type="predicted"/>
<evidence type="ECO:0000313" key="7">
    <source>
        <dbReference type="EMBL" id="AKF09870.1"/>
    </source>
</evidence>
<evidence type="ECO:0000259" key="6">
    <source>
        <dbReference type="PROSITE" id="PS52015"/>
    </source>
</evidence>
<evidence type="ECO:0000256" key="1">
    <source>
        <dbReference type="ARBA" id="ARBA00004167"/>
    </source>
</evidence>
<dbReference type="Gene3D" id="3.30.1150.10">
    <property type="match status" value="1"/>
</dbReference>
<dbReference type="STRING" id="927083.DB32_007019"/>
<keyword evidence="4" id="KW-0472">Membrane</keyword>
<dbReference type="Pfam" id="PF03544">
    <property type="entry name" value="TonB_C"/>
    <property type="match status" value="1"/>
</dbReference>
<dbReference type="InterPro" id="IPR037682">
    <property type="entry name" value="TonB_C"/>
</dbReference>
<dbReference type="PROSITE" id="PS52015">
    <property type="entry name" value="TONB_CTD"/>
    <property type="match status" value="1"/>
</dbReference>
<comment type="subcellular location">
    <subcellularLocation>
        <location evidence="1">Membrane</location>
        <topology evidence="1">Single-pass membrane protein</topology>
    </subcellularLocation>
</comment>
<name>A0A0F6YM43_9BACT</name>
<evidence type="ECO:0000313" key="8">
    <source>
        <dbReference type="Proteomes" id="UP000034883"/>
    </source>
</evidence>
<evidence type="ECO:0000256" key="5">
    <source>
        <dbReference type="SAM" id="MobiDB-lite"/>
    </source>
</evidence>
<feature type="region of interest" description="Disordered" evidence="5">
    <location>
        <begin position="1"/>
        <end position="47"/>
    </location>
</feature>
<feature type="domain" description="TonB C-terminal" evidence="6">
    <location>
        <begin position="103"/>
        <end position="193"/>
    </location>
</feature>
<keyword evidence="8" id="KW-1185">Reference proteome</keyword>
<organism evidence="7 8">
    <name type="scientific">Sandaracinus amylolyticus</name>
    <dbReference type="NCBI Taxonomy" id="927083"/>
    <lineage>
        <taxon>Bacteria</taxon>
        <taxon>Pseudomonadati</taxon>
        <taxon>Myxococcota</taxon>
        <taxon>Polyangia</taxon>
        <taxon>Polyangiales</taxon>
        <taxon>Sandaracinaceae</taxon>
        <taxon>Sandaracinus</taxon>
    </lineage>
</organism>
<dbReference type="EMBL" id="CP011125">
    <property type="protein sequence ID" value="AKF09870.1"/>
    <property type="molecule type" value="Genomic_DNA"/>
</dbReference>